<dbReference type="RefSeq" id="WP_052650893.1">
    <property type="nucleotide sequence ID" value="NZ_CCXS01000001.1"/>
</dbReference>
<evidence type="ECO:0000313" key="2">
    <source>
        <dbReference type="EMBL" id="CEG22172.1"/>
    </source>
</evidence>
<feature type="transmembrane region" description="Helical" evidence="1">
    <location>
        <begin position="5"/>
        <end position="26"/>
    </location>
</feature>
<dbReference type="EMBL" id="CCXS01000001">
    <property type="protein sequence ID" value="CEG22172.1"/>
    <property type="molecule type" value="Genomic_DNA"/>
</dbReference>
<name>A0A098EJX0_9BACL</name>
<dbReference type="AlphaFoldDB" id="A0A098EJX0"/>
<keyword evidence="1" id="KW-0472">Membrane</keyword>
<dbReference type="OrthoDB" id="2428871at2"/>
<keyword evidence="3" id="KW-1185">Reference proteome</keyword>
<keyword evidence="1" id="KW-0812">Transmembrane</keyword>
<protein>
    <submittedName>
        <fullName evidence="2">Uncharacterized protein</fullName>
    </submittedName>
</protein>
<evidence type="ECO:0000313" key="3">
    <source>
        <dbReference type="Proteomes" id="UP000043699"/>
    </source>
</evidence>
<sequence>MIRKIILSVAVFFFMALILFTGMMFLKNEAEVYSQGEVKLTVEKPTFFTLSEAEPTEDGENLVYEHAITFFGIPLGTYTLVERTLENGVAIVFEEINNTSWMPYALSLNTNGLKEAKVKSWNEEPISREEDPVYGNDPTRNPFGTISSSENEILQGNLYVSRQIPLGNGNKVQELRHEIPDLTLEEGSLLKSFWLPPKHQAQTWFMLGQTPFFESEEKEDEWIQFAAENRRQQLNWLTPAGPLVKVEQTDDLRTELAYDLNEDRTADMVSAEWNEKSPSLFFESMELNAEINLSK</sequence>
<dbReference type="Proteomes" id="UP000043699">
    <property type="component" value="Unassembled WGS sequence"/>
</dbReference>
<organism evidence="2 3">
    <name type="scientific">Planococcus massiliensis</name>
    <dbReference type="NCBI Taxonomy" id="1499687"/>
    <lineage>
        <taxon>Bacteria</taxon>
        <taxon>Bacillati</taxon>
        <taxon>Bacillota</taxon>
        <taxon>Bacilli</taxon>
        <taxon>Bacillales</taxon>
        <taxon>Caryophanaceae</taxon>
        <taxon>Planococcus</taxon>
    </lineage>
</organism>
<evidence type="ECO:0000256" key="1">
    <source>
        <dbReference type="SAM" id="Phobius"/>
    </source>
</evidence>
<accession>A0A098EJX0</accession>
<proteinExistence type="predicted"/>
<gene>
    <name evidence="2" type="ORF">BN1080_01094</name>
</gene>
<reference evidence="2 3" key="1">
    <citation type="submission" date="2014-09" db="EMBL/GenBank/DDBJ databases">
        <authorList>
            <person name="Urmite Genomes Urmite Genomes"/>
        </authorList>
    </citation>
    <scope>NUCLEOTIDE SEQUENCE [LARGE SCALE GENOMIC DNA]</scope>
    <source>
        <strain evidence="2 3">ES2</strain>
    </source>
</reference>
<keyword evidence="1" id="KW-1133">Transmembrane helix</keyword>
<dbReference type="STRING" id="1499687.BN1080_01094"/>